<dbReference type="AlphaFoldDB" id="A0A1G7DSE0"/>
<dbReference type="Proteomes" id="UP000198517">
    <property type="component" value="Unassembled WGS sequence"/>
</dbReference>
<keyword evidence="1" id="KW-0449">Lipoprotein</keyword>
<keyword evidence="2" id="KW-1185">Reference proteome</keyword>
<protein>
    <submittedName>
        <fullName evidence="1">Gliding motility-associated lipoprotein GldD</fullName>
    </submittedName>
</protein>
<organism evidence="1 2">
    <name type="scientific">Riemerella columbipharyngis</name>
    <dbReference type="NCBI Taxonomy" id="1071918"/>
    <lineage>
        <taxon>Bacteria</taxon>
        <taxon>Pseudomonadati</taxon>
        <taxon>Bacteroidota</taxon>
        <taxon>Flavobacteriia</taxon>
        <taxon>Flavobacteriales</taxon>
        <taxon>Weeksellaceae</taxon>
        <taxon>Riemerella</taxon>
    </lineage>
</organism>
<evidence type="ECO:0000313" key="2">
    <source>
        <dbReference type="Proteomes" id="UP000198517"/>
    </source>
</evidence>
<dbReference type="Pfam" id="PF25593">
    <property type="entry name" value="GldD_lipo"/>
    <property type="match status" value="1"/>
</dbReference>
<gene>
    <name evidence="1" type="ORF">SAMN05421544_11215</name>
</gene>
<accession>A0A1G7DSE0</accession>
<dbReference type="STRING" id="1071918.SAMN05421544_11215"/>
<reference evidence="1 2" key="1">
    <citation type="submission" date="2016-10" db="EMBL/GenBank/DDBJ databases">
        <authorList>
            <person name="de Groot N.N."/>
        </authorList>
    </citation>
    <scope>NUCLEOTIDE SEQUENCE [LARGE SCALE GENOMIC DNA]</scope>
    <source>
        <strain evidence="1 2">DSM 24015</strain>
    </source>
</reference>
<name>A0A1G7DSE0_9FLAO</name>
<dbReference type="NCBIfam" id="TIGR03512">
    <property type="entry name" value="GldD_lipo"/>
    <property type="match status" value="1"/>
</dbReference>
<dbReference type="EMBL" id="FNAS01000012">
    <property type="protein sequence ID" value="SDE53805.1"/>
    <property type="molecule type" value="Genomic_DNA"/>
</dbReference>
<proteinExistence type="predicted"/>
<evidence type="ECO:0000313" key="1">
    <source>
        <dbReference type="EMBL" id="SDE53805.1"/>
    </source>
</evidence>
<sequence>MKFFLYYAVGIYHGIRYLCKMLKYGAFLLFMFLVAGCSEKPFPKPKGELRLEYPKPEYQVFDGELPFVFEYSHFAKVAKGKNTGWYNISYPKMNAYVFMTFFNLKNDLEAHIKESEKMVYKHTIKATSIQTQSFSFPKKKVYGNFYILSGPTASNVQFYITDSTKYFVTGDLSFNTRPKPDSLAPAVDYIKNDLQHLIDTFQWKQQ</sequence>
<dbReference type="InterPro" id="IPR019850">
    <property type="entry name" value="GldD-like"/>
</dbReference>